<dbReference type="Gene3D" id="1.10.238.150">
    <property type="entry name" value="Formin, FH3 diaphanous domain"/>
    <property type="match status" value="1"/>
</dbReference>
<dbReference type="PANTHER" id="PTHR45725:SF1">
    <property type="entry name" value="DISHEVELLED ASSOCIATED ACTIVATOR OF MORPHOGENESIS, ISOFORM D"/>
    <property type="match status" value="1"/>
</dbReference>
<dbReference type="Proteomes" id="UP001187531">
    <property type="component" value="Unassembled WGS sequence"/>
</dbReference>
<dbReference type="InterPro" id="IPR014768">
    <property type="entry name" value="GBD/FH3_dom"/>
</dbReference>
<proteinExistence type="predicted"/>
<dbReference type="InterPro" id="IPR051425">
    <property type="entry name" value="Formin_Homology"/>
</dbReference>
<dbReference type="SMART" id="SM00498">
    <property type="entry name" value="FH2"/>
    <property type="match status" value="1"/>
</dbReference>
<sequence length="880" mass="100359">MPGRAKRSWCGCFQPDEPPEITYCVTSQGGTLQLQYLTPIIPMPDEEEVNARFLDVIDELDLAGPKKAAMLSLPLEKKWQIYLDRTNKELDRDNETIHPEQYIERVQAISGLPYPTEDETELFKRTQLYDELKTALRSQPHSYVLRFIDNNGLVTLLEALTAMDYDVQQSSIHSALIGCFKALMNNTVGRSHVLTHPTAIQVIARGLTTGCMKTKTAVLEILAAVCLVPGGHKKVLQSLQEFQEYAGERTRFQTLINDLGRSHRSFTDEVALKTAVMCLINAVLNYGPGEESLEFRLHLRYELFNLGIEPVLDKLRKYENSTLDKHLDFFDMVRHDDERELSKRFDEMSLDLSNTSAMFEYLRKRLTHTPAYPHFMSMLQHCLLLPLDYSSHPQHWLLFDRLVQQIVLQSENGYDPDVSPLNINVKEVVHLLATEEELIAARGRAEELEKENIDIVNRLTNKEQELEARLQEKEDIENTLSRVKEKLERETRGHLEFKQKAGELEYRLNEINEQLGTERNRVQRLEHIISTGNISDDAKSVLPSPTGTLLPSIMPSSIRPPPPPHFFGNLPPPPLGIPPPLPGGPGMQLMPVKSVIKKEIPPSSAPLKSFNWTKLPDHKLSGTVWAELDEQKLYKVLDLKDFDKMFSAYQKNGMNGIDGSVEDLCLVTRTKSKSLTLIDSRRAQNCNILLTKLKMTNEEIIRVILSMDSTDKMPLDMVEQLLKFVPTPEERALLDEHSDDCESLSRADRFLYDISRVIHFEQRLSALYYKKKFPNQLNDLWPRVLAVSEASKEAIRSKRFKRVLELILAIGNYMNRGARGNAVGFKLTSLNKLADTKSGSSKQTLLHYIIETIESKLKDLLKIEEDLSHVKDAAKVNFNA</sequence>
<evidence type="ECO:0000256" key="1">
    <source>
        <dbReference type="SAM" id="Coils"/>
    </source>
</evidence>
<name>A0AA88HJS5_ARTSF</name>
<dbReference type="InterPro" id="IPR016024">
    <property type="entry name" value="ARM-type_fold"/>
</dbReference>
<dbReference type="SMART" id="SM01140">
    <property type="entry name" value="Drf_GBD"/>
    <property type="match status" value="1"/>
</dbReference>
<dbReference type="InterPro" id="IPR011989">
    <property type="entry name" value="ARM-like"/>
</dbReference>
<dbReference type="Gene3D" id="1.25.10.10">
    <property type="entry name" value="Leucine-rich Repeat Variant"/>
    <property type="match status" value="1"/>
</dbReference>
<reference evidence="4" key="1">
    <citation type="submission" date="2023-07" db="EMBL/GenBank/DDBJ databases">
        <title>Chromosome-level genome assembly of Artemia franciscana.</title>
        <authorList>
            <person name="Jo E."/>
        </authorList>
    </citation>
    <scope>NUCLEOTIDE SEQUENCE</scope>
    <source>
        <tissue evidence="4">Whole body</tissue>
    </source>
</reference>
<dbReference type="PANTHER" id="PTHR45725">
    <property type="entry name" value="FORMIN HOMOLOGY 2 FAMILY MEMBER"/>
    <property type="match status" value="1"/>
</dbReference>
<comment type="caution">
    <text evidence="4">The sequence shown here is derived from an EMBL/GenBank/DDBJ whole genome shotgun (WGS) entry which is preliminary data.</text>
</comment>
<keyword evidence="5" id="KW-1185">Reference proteome</keyword>
<dbReference type="SMART" id="SM01139">
    <property type="entry name" value="Drf_FH3"/>
    <property type="match status" value="1"/>
</dbReference>
<feature type="coiled-coil region" evidence="1">
    <location>
        <begin position="431"/>
        <end position="528"/>
    </location>
</feature>
<gene>
    <name evidence="4" type="ORF">QYM36_014640</name>
</gene>
<feature type="domain" description="FH2" evidence="3">
    <location>
        <begin position="597"/>
        <end position="880"/>
    </location>
</feature>
<dbReference type="GO" id="GO:0030838">
    <property type="term" value="P:positive regulation of actin filament polymerization"/>
    <property type="evidence" value="ECO:0007669"/>
    <property type="project" value="TreeGrafter"/>
</dbReference>
<dbReference type="GO" id="GO:0031267">
    <property type="term" value="F:small GTPase binding"/>
    <property type="evidence" value="ECO:0007669"/>
    <property type="project" value="InterPro"/>
</dbReference>
<dbReference type="SUPFAM" id="SSF101447">
    <property type="entry name" value="Formin homology 2 domain (FH2 domain)"/>
    <property type="match status" value="1"/>
</dbReference>
<dbReference type="InterPro" id="IPR042201">
    <property type="entry name" value="FH2_Formin_sf"/>
</dbReference>
<dbReference type="InterPro" id="IPR010472">
    <property type="entry name" value="FH3_dom"/>
</dbReference>
<dbReference type="InterPro" id="IPR010473">
    <property type="entry name" value="GTPase-bd"/>
</dbReference>
<dbReference type="EMBL" id="JAVRJZ010000019">
    <property type="protein sequence ID" value="KAK2706667.1"/>
    <property type="molecule type" value="Genomic_DNA"/>
</dbReference>
<dbReference type="PROSITE" id="PS51444">
    <property type="entry name" value="FH2"/>
    <property type="match status" value="1"/>
</dbReference>
<dbReference type="GO" id="GO:0003779">
    <property type="term" value="F:actin binding"/>
    <property type="evidence" value="ECO:0007669"/>
    <property type="project" value="InterPro"/>
</dbReference>
<evidence type="ECO:0000259" key="3">
    <source>
        <dbReference type="PROSITE" id="PS51444"/>
    </source>
</evidence>
<dbReference type="Gene3D" id="1.20.58.2220">
    <property type="entry name" value="Formin, FH2 domain"/>
    <property type="match status" value="1"/>
</dbReference>
<evidence type="ECO:0000259" key="2">
    <source>
        <dbReference type="PROSITE" id="PS51232"/>
    </source>
</evidence>
<keyword evidence="1" id="KW-0175">Coiled coil</keyword>
<organism evidence="4 5">
    <name type="scientific">Artemia franciscana</name>
    <name type="common">Brine shrimp</name>
    <name type="synonym">Artemia sanfranciscana</name>
    <dbReference type="NCBI Taxonomy" id="6661"/>
    <lineage>
        <taxon>Eukaryota</taxon>
        <taxon>Metazoa</taxon>
        <taxon>Ecdysozoa</taxon>
        <taxon>Arthropoda</taxon>
        <taxon>Crustacea</taxon>
        <taxon>Branchiopoda</taxon>
        <taxon>Anostraca</taxon>
        <taxon>Artemiidae</taxon>
        <taxon>Artemia</taxon>
    </lineage>
</organism>
<dbReference type="PROSITE" id="PS51232">
    <property type="entry name" value="GBD_FH3"/>
    <property type="match status" value="1"/>
</dbReference>
<dbReference type="AlphaFoldDB" id="A0AA88HJS5"/>
<protein>
    <submittedName>
        <fullName evidence="4">Uncharacterized protein</fullName>
    </submittedName>
</protein>
<accession>A0AA88HJS5</accession>
<evidence type="ECO:0000313" key="5">
    <source>
        <dbReference type="Proteomes" id="UP001187531"/>
    </source>
</evidence>
<dbReference type="Pfam" id="PF06371">
    <property type="entry name" value="Drf_GBD"/>
    <property type="match status" value="1"/>
</dbReference>
<evidence type="ECO:0000313" key="4">
    <source>
        <dbReference type="EMBL" id="KAK2706667.1"/>
    </source>
</evidence>
<dbReference type="SUPFAM" id="SSF48371">
    <property type="entry name" value="ARM repeat"/>
    <property type="match status" value="1"/>
</dbReference>
<dbReference type="Pfam" id="PF06367">
    <property type="entry name" value="Drf_FH3"/>
    <property type="match status" value="1"/>
</dbReference>
<dbReference type="InterPro" id="IPR015425">
    <property type="entry name" value="FH2_Formin"/>
</dbReference>
<dbReference type="GO" id="GO:0030036">
    <property type="term" value="P:actin cytoskeleton organization"/>
    <property type="evidence" value="ECO:0007669"/>
    <property type="project" value="InterPro"/>
</dbReference>
<dbReference type="Pfam" id="PF02181">
    <property type="entry name" value="FH2"/>
    <property type="match status" value="1"/>
</dbReference>
<feature type="domain" description="GBD/FH3" evidence="2">
    <location>
        <begin position="41"/>
        <end position="414"/>
    </location>
</feature>